<dbReference type="STRING" id="1227077.SAMN04515668_4303"/>
<dbReference type="EMBL" id="FOXS01000007">
    <property type="protein sequence ID" value="SFQ77439.1"/>
    <property type="molecule type" value="Genomic_DNA"/>
</dbReference>
<keyword evidence="7" id="KW-1185">Reference proteome</keyword>
<gene>
    <name evidence="6" type="ORF">SAMN04515668_4303</name>
</gene>
<accession>A0A1I6B968</accession>
<sequence>MQHVSNPISSQVPGWATRKGLGRLFSTGLLLLALLASSLSSRAAVPEDTLAVNPAQRSIYMDENYYSVLEDPTGRLTLADVQSPALAARFQKLRGSGQPPNIQHPSSTYWLRITVRHPATETATWYLELYDSHIGRAVFFRPVADAGLAGAPAAYDSVATGASLPFATRPHPYKNFLFDLPPRRGQTATYYLRLRSDTRTSFRAMLHSSDGLIPELSVQYWLLGVFYGILFIMVLYNLILFFFLKEQTYFSYVLYVVSGALLFLTEDGLGFQYLWAGWPGLNHFIGAIAPVLLLLTFALYASGFLDTASRLPALHRIGRWVVGVSTALLVVDAAVIHSGFSFWLYLLPYGLLYYIAYQAYRSGLKPARYLLLGQGLVASSLAFLIMRKLGIDFYNNAYTVYSLYVAFVAEVVVLSYALGEKIKGIMDTTLLTQNRLLKQLRKKHQAQDRLVEQMRENQELKDHLNTELEALVTQRTAELRRQNDTVAAQNRELLEANGLLALQSAAIEKLNSELSRDLHAEKAARIEAREVDFGEFSQIYPDKDACLRYLADLKWAQGGYRCRKCGHEKSCEAREPHARRCTRCRYVESATAGTLLQKCKFSIVKALYAVFLLHAHKGNYSPAELARVLELRQATSWAFAQKVLAALQRRRLASDYEDGEPWTHVLLDATAEAELAEIEEM</sequence>
<dbReference type="RefSeq" id="WP_143080324.1">
    <property type="nucleotide sequence ID" value="NZ_FOXS01000007.1"/>
</dbReference>
<feature type="domain" description="7TM-DISM receptor extracellular" evidence="4">
    <location>
        <begin position="220"/>
        <end position="420"/>
    </location>
</feature>
<feature type="transmembrane region" description="Helical" evidence="2">
    <location>
        <begin position="367"/>
        <end position="386"/>
    </location>
</feature>
<evidence type="ECO:0000313" key="7">
    <source>
        <dbReference type="Proteomes" id="UP000199029"/>
    </source>
</evidence>
<evidence type="ECO:0000313" key="6">
    <source>
        <dbReference type="EMBL" id="SFQ77439.1"/>
    </source>
</evidence>
<keyword evidence="2" id="KW-0472">Membrane</keyword>
<dbReference type="Pfam" id="PF07695">
    <property type="entry name" value="7TMR-DISM_7TM"/>
    <property type="match status" value="1"/>
</dbReference>
<dbReference type="Pfam" id="PF07696">
    <property type="entry name" value="7TMR-DISMED2"/>
    <property type="match status" value="1"/>
</dbReference>
<evidence type="ECO:0000256" key="3">
    <source>
        <dbReference type="SAM" id="SignalP"/>
    </source>
</evidence>
<feature type="chain" id="PRO_5011453750" evidence="3">
    <location>
        <begin position="44"/>
        <end position="681"/>
    </location>
</feature>
<keyword evidence="2" id="KW-1133">Transmembrane helix</keyword>
<feature type="transmembrane region" description="Helical" evidence="2">
    <location>
        <begin position="398"/>
        <end position="418"/>
    </location>
</feature>
<evidence type="ECO:0000259" key="5">
    <source>
        <dbReference type="Pfam" id="PF07696"/>
    </source>
</evidence>
<evidence type="ECO:0000256" key="2">
    <source>
        <dbReference type="SAM" id="Phobius"/>
    </source>
</evidence>
<feature type="transmembrane region" description="Helical" evidence="2">
    <location>
        <begin position="285"/>
        <end position="305"/>
    </location>
</feature>
<protein>
    <submittedName>
        <fullName evidence="6">7TMR-DISM extracellular 2</fullName>
    </submittedName>
</protein>
<dbReference type="OrthoDB" id="9783459at2"/>
<proteinExistence type="predicted"/>
<feature type="domain" description="7TM-DISM receptor extracellular" evidence="5">
    <location>
        <begin position="64"/>
        <end position="205"/>
    </location>
</feature>
<reference evidence="7" key="1">
    <citation type="submission" date="2016-10" db="EMBL/GenBank/DDBJ databases">
        <authorList>
            <person name="Varghese N."/>
            <person name="Submissions S."/>
        </authorList>
    </citation>
    <scope>NUCLEOTIDE SEQUENCE [LARGE SCALE GENOMIC DNA]</scope>
    <source>
        <strain evidence="7">OR362-8,ATCC BAA-1266,JCM 13504</strain>
    </source>
</reference>
<feature type="coiled-coil region" evidence="1">
    <location>
        <begin position="437"/>
        <end position="474"/>
    </location>
</feature>
<feature type="transmembrane region" description="Helical" evidence="2">
    <location>
        <begin position="249"/>
        <end position="265"/>
    </location>
</feature>
<feature type="transmembrane region" description="Helical" evidence="2">
    <location>
        <begin position="220"/>
        <end position="242"/>
    </location>
</feature>
<dbReference type="InterPro" id="IPR011622">
    <property type="entry name" value="7TMR_DISM_rcpt_extracell_dom2"/>
</dbReference>
<dbReference type="InterPro" id="IPR011623">
    <property type="entry name" value="7TMR_DISM_rcpt_extracell_dom1"/>
</dbReference>
<feature type="signal peptide" evidence="3">
    <location>
        <begin position="1"/>
        <end position="43"/>
    </location>
</feature>
<evidence type="ECO:0000259" key="4">
    <source>
        <dbReference type="Pfam" id="PF07695"/>
    </source>
</evidence>
<name>A0A1I6B968_HYMAR</name>
<keyword evidence="3" id="KW-0732">Signal</keyword>
<feature type="transmembrane region" description="Helical" evidence="2">
    <location>
        <begin position="317"/>
        <end position="336"/>
    </location>
</feature>
<dbReference type="AlphaFoldDB" id="A0A1I6B968"/>
<keyword evidence="2" id="KW-0812">Transmembrane</keyword>
<dbReference type="Gene3D" id="2.60.40.2380">
    <property type="match status" value="1"/>
</dbReference>
<feature type="transmembrane region" description="Helical" evidence="2">
    <location>
        <begin position="342"/>
        <end position="360"/>
    </location>
</feature>
<organism evidence="6 7">
    <name type="scientific">Hymenobacter arizonensis</name>
    <name type="common">Siccationidurans arizonensis</name>
    <dbReference type="NCBI Taxonomy" id="1227077"/>
    <lineage>
        <taxon>Bacteria</taxon>
        <taxon>Pseudomonadati</taxon>
        <taxon>Bacteroidota</taxon>
        <taxon>Cytophagia</taxon>
        <taxon>Cytophagales</taxon>
        <taxon>Hymenobacteraceae</taxon>
        <taxon>Hymenobacter</taxon>
    </lineage>
</organism>
<dbReference type="Proteomes" id="UP000199029">
    <property type="component" value="Unassembled WGS sequence"/>
</dbReference>
<evidence type="ECO:0000256" key="1">
    <source>
        <dbReference type="SAM" id="Coils"/>
    </source>
</evidence>
<keyword evidence="1" id="KW-0175">Coiled coil</keyword>